<dbReference type="RefSeq" id="WP_120542452.1">
    <property type="nucleotide sequence ID" value="NZ_RAVZ01000147.1"/>
</dbReference>
<keyword evidence="2" id="KW-1185">Reference proteome</keyword>
<protein>
    <recommendedName>
        <fullName evidence="3">Zinc ribbon domain-containing protein</fullName>
    </recommendedName>
</protein>
<organism evidence="1 2">
    <name type="scientific">Corallococcus terminator</name>
    <dbReference type="NCBI Taxonomy" id="2316733"/>
    <lineage>
        <taxon>Bacteria</taxon>
        <taxon>Pseudomonadati</taxon>
        <taxon>Myxococcota</taxon>
        <taxon>Myxococcia</taxon>
        <taxon>Myxococcales</taxon>
        <taxon>Cystobacterineae</taxon>
        <taxon>Myxococcaceae</taxon>
        <taxon>Corallococcus</taxon>
    </lineage>
</organism>
<dbReference type="EMBL" id="RAVZ01000147">
    <property type="protein sequence ID" value="RKG84813.1"/>
    <property type="molecule type" value="Genomic_DNA"/>
</dbReference>
<evidence type="ECO:0000313" key="1">
    <source>
        <dbReference type="EMBL" id="RKG84813.1"/>
    </source>
</evidence>
<dbReference type="AlphaFoldDB" id="A0A3A8J5K6"/>
<dbReference type="Proteomes" id="UP000268094">
    <property type="component" value="Unassembled WGS sequence"/>
</dbReference>
<sequence length="187" mass="19427">MIICPVCDHVQSEGEECDGCGKRFPGLVNTEAPVVVQLAELELTHHAGGRAEVESAPIADLDLTRLRSGPDLPAMSVPDLELTSSGATGAVSVDPMADLDTGRAPDDGVRTVAPVGAVTCRYCRHVQAEGLLCDGCGMRLPRVRVAAPVAAKGRAQEGERVPCPSCHTPSYPGRACVACGTKVEVEA</sequence>
<dbReference type="OrthoDB" id="5381638at2"/>
<gene>
    <name evidence="1" type="ORF">D7V88_21120</name>
</gene>
<proteinExistence type="predicted"/>
<accession>A0A3A8J5K6</accession>
<evidence type="ECO:0008006" key="3">
    <source>
        <dbReference type="Google" id="ProtNLM"/>
    </source>
</evidence>
<comment type="caution">
    <text evidence="1">The sequence shown here is derived from an EMBL/GenBank/DDBJ whole genome shotgun (WGS) entry which is preliminary data.</text>
</comment>
<evidence type="ECO:0000313" key="2">
    <source>
        <dbReference type="Proteomes" id="UP000268094"/>
    </source>
</evidence>
<reference evidence="2" key="1">
    <citation type="submission" date="2018-09" db="EMBL/GenBank/DDBJ databases">
        <authorList>
            <person name="Livingstone P.G."/>
            <person name="Whitworth D.E."/>
        </authorList>
    </citation>
    <scope>NUCLEOTIDE SEQUENCE [LARGE SCALE GENOMIC DNA]</scope>
    <source>
        <strain evidence="2">CA054A</strain>
    </source>
</reference>
<name>A0A3A8J5K6_9BACT</name>